<dbReference type="PANTHER" id="PTHR43080:SF2">
    <property type="entry name" value="CBS DOMAIN-CONTAINING PROTEIN"/>
    <property type="match status" value="1"/>
</dbReference>
<comment type="caution">
    <text evidence="4">The sequence shown here is derived from an EMBL/GenBank/DDBJ whole genome shotgun (WGS) entry which is preliminary data.</text>
</comment>
<dbReference type="Pfam" id="PF00571">
    <property type="entry name" value="CBS"/>
    <property type="match status" value="2"/>
</dbReference>
<dbReference type="Pfam" id="PF22629">
    <property type="entry name" value="ACT_AHAS_ss"/>
    <property type="match status" value="1"/>
</dbReference>
<gene>
    <name evidence="4" type="ORF">ENU78_07085</name>
</gene>
<dbReference type="InterPro" id="IPR046342">
    <property type="entry name" value="CBS_dom_sf"/>
</dbReference>
<dbReference type="SMART" id="SM00116">
    <property type="entry name" value="CBS"/>
    <property type="match status" value="2"/>
</dbReference>
<dbReference type="InterPro" id="IPR054480">
    <property type="entry name" value="AHAS_small-like_ACT"/>
</dbReference>
<dbReference type="InterPro" id="IPR000644">
    <property type="entry name" value="CBS_dom"/>
</dbReference>
<dbReference type="InterPro" id="IPR045865">
    <property type="entry name" value="ACT-like_dom_sf"/>
</dbReference>
<protein>
    <submittedName>
        <fullName evidence="4">CBS domain-containing protein</fullName>
    </submittedName>
</protein>
<proteinExistence type="predicted"/>
<dbReference type="RefSeq" id="WP_149122808.1">
    <property type="nucleotide sequence ID" value="NZ_VTFL01000003.1"/>
</dbReference>
<dbReference type="SUPFAM" id="SSF54631">
    <property type="entry name" value="CBS-domain pair"/>
    <property type="match status" value="1"/>
</dbReference>
<dbReference type="AlphaFoldDB" id="A0A7V3ZJJ1"/>
<dbReference type="PANTHER" id="PTHR43080">
    <property type="entry name" value="CBS DOMAIN-CONTAINING PROTEIN CBSX3, MITOCHONDRIAL"/>
    <property type="match status" value="1"/>
</dbReference>
<accession>A0A7V3ZJJ1</accession>
<evidence type="ECO:0000256" key="2">
    <source>
        <dbReference type="PROSITE-ProRule" id="PRU00703"/>
    </source>
</evidence>
<feature type="domain" description="CBS" evidence="3">
    <location>
        <begin position="81"/>
        <end position="137"/>
    </location>
</feature>
<dbReference type="Gene3D" id="3.10.580.10">
    <property type="entry name" value="CBS-domain"/>
    <property type="match status" value="1"/>
</dbReference>
<keyword evidence="1 2" id="KW-0129">CBS domain</keyword>
<reference evidence="4" key="1">
    <citation type="journal article" date="2020" name="mSystems">
        <title>Genome- and Community-Level Interaction Insights into Carbon Utilization and Element Cycling Functions of Hydrothermarchaeota in Hydrothermal Sediment.</title>
        <authorList>
            <person name="Zhou Z."/>
            <person name="Liu Y."/>
            <person name="Xu W."/>
            <person name="Pan J."/>
            <person name="Luo Z.H."/>
            <person name="Li M."/>
        </authorList>
    </citation>
    <scope>NUCLEOTIDE SEQUENCE [LARGE SCALE GENOMIC DNA]</scope>
    <source>
        <strain evidence="4">SpSt-70</strain>
    </source>
</reference>
<dbReference type="EMBL" id="DTDV01000019">
    <property type="protein sequence ID" value="HGK24176.1"/>
    <property type="molecule type" value="Genomic_DNA"/>
</dbReference>
<evidence type="ECO:0000256" key="1">
    <source>
        <dbReference type="ARBA" id="ARBA00023122"/>
    </source>
</evidence>
<sequence length="214" mass="24154">MLVRMRMTKNPISVSPDTSILEAWKIMQNSQIRRLLVMDKGKLVGIVTERDLRSVSPSQATSLSIFEINYLLEKLKVKDAMTPNPITVDADAPIEEAALIMRDNKISALPVIENGEVVGIITESDVFRAFIEMLGDGKKGLRYTLRIKNTPGEIAHIVDLIAKENINIMSMATFPAEDTEEYGYLVLRLETENLTFVNEIFRKNNIPVVHIRKI</sequence>
<name>A0A7V3ZJJ1_DICTH</name>
<evidence type="ECO:0000259" key="3">
    <source>
        <dbReference type="PROSITE" id="PS51371"/>
    </source>
</evidence>
<dbReference type="SUPFAM" id="SSF55021">
    <property type="entry name" value="ACT-like"/>
    <property type="match status" value="1"/>
</dbReference>
<organism evidence="4">
    <name type="scientific">Dictyoglomus thermophilum</name>
    <dbReference type="NCBI Taxonomy" id="14"/>
    <lineage>
        <taxon>Bacteria</taxon>
        <taxon>Pseudomonadati</taxon>
        <taxon>Dictyoglomota</taxon>
        <taxon>Dictyoglomia</taxon>
        <taxon>Dictyoglomales</taxon>
        <taxon>Dictyoglomaceae</taxon>
        <taxon>Dictyoglomus</taxon>
    </lineage>
</organism>
<dbReference type="PROSITE" id="PS51371">
    <property type="entry name" value="CBS"/>
    <property type="match status" value="2"/>
</dbReference>
<evidence type="ECO:0000313" key="4">
    <source>
        <dbReference type="EMBL" id="HGK24176.1"/>
    </source>
</evidence>
<dbReference type="CDD" id="cd04584">
    <property type="entry name" value="CBS_pair_AcuB_like"/>
    <property type="match status" value="1"/>
</dbReference>
<dbReference type="InterPro" id="IPR051257">
    <property type="entry name" value="Diverse_CBS-Domain"/>
</dbReference>
<feature type="domain" description="CBS" evidence="3">
    <location>
        <begin position="7"/>
        <end position="62"/>
    </location>
</feature>